<evidence type="ECO:0000259" key="8">
    <source>
        <dbReference type="SMART" id="SM00226"/>
    </source>
</evidence>
<evidence type="ECO:0000256" key="1">
    <source>
        <dbReference type="ARBA" id="ARBA00004496"/>
    </source>
</evidence>
<dbReference type="PRINTS" id="PR00719">
    <property type="entry name" value="LMWPTPASE"/>
</dbReference>
<reference evidence="9" key="1">
    <citation type="submission" date="2021-04" db="EMBL/GenBank/DDBJ databases">
        <authorList>
            <consortium name="Molecular Ecology Group"/>
        </authorList>
    </citation>
    <scope>NUCLEOTIDE SEQUENCE</scope>
</reference>
<comment type="catalytic activity">
    <reaction evidence="7">
        <text>a phosphate monoester + H2O = an alcohol + phosphate</text>
        <dbReference type="Rhea" id="RHEA:15017"/>
        <dbReference type="ChEBI" id="CHEBI:15377"/>
        <dbReference type="ChEBI" id="CHEBI:30879"/>
        <dbReference type="ChEBI" id="CHEBI:43474"/>
        <dbReference type="ChEBI" id="CHEBI:67140"/>
        <dbReference type="EC" id="3.1.3.2"/>
    </reaction>
</comment>
<comment type="catalytic activity">
    <reaction evidence="7">
        <text>O-phospho-L-tyrosyl-[protein] + H2O = L-tyrosyl-[protein] + phosphate</text>
        <dbReference type="Rhea" id="RHEA:10684"/>
        <dbReference type="Rhea" id="RHEA-COMP:10136"/>
        <dbReference type="Rhea" id="RHEA-COMP:20101"/>
        <dbReference type="ChEBI" id="CHEBI:15377"/>
        <dbReference type="ChEBI" id="CHEBI:43474"/>
        <dbReference type="ChEBI" id="CHEBI:46858"/>
        <dbReference type="ChEBI" id="CHEBI:61978"/>
        <dbReference type="EC" id="3.1.3.48"/>
    </reaction>
</comment>
<gene>
    <name evidence="9" type="ORF">CUNI_LOCUS6968</name>
</gene>
<comment type="subcellular location">
    <subcellularLocation>
        <location evidence="1 7">Cytoplasm</location>
    </subcellularLocation>
</comment>
<dbReference type="CDD" id="cd16343">
    <property type="entry name" value="LMWPTP"/>
    <property type="match status" value="1"/>
</dbReference>
<dbReference type="Gene3D" id="3.40.50.2300">
    <property type="match status" value="1"/>
</dbReference>
<evidence type="ECO:0000313" key="10">
    <source>
        <dbReference type="Proteomes" id="UP000678393"/>
    </source>
</evidence>
<comment type="similarity">
    <text evidence="2 7">Belongs to the low molecular weight phosphotyrosine protein phosphatase family.</text>
</comment>
<dbReference type="InterPro" id="IPR017867">
    <property type="entry name" value="Tyr_phospatase_low_mol_wt"/>
</dbReference>
<dbReference type="Pfam" id="PF01451">
    <property type="entry name" value="LMWPc"/>
    <property type="match status" value="1"/>
</dbReference>
<comment type="function">
    <text evidence="7">Acts on tyrosine phosphorylated proteins, low-MW aryl phosphates and natural and synthetic acyl phosphates.</text>
</comment>
<dbReference type="OrthoDB" id="3388at2759"/>
<feature type="active site" description="Nucleophile" evidence="6">
    <location>
        <position position="9"/>
    </location>
</feature>
<dbReference type="SMART" id="SM00226">
    <property type="entry name" value="LMWPc"/>
    <property type="match status" value="1"/>
</dbReference>
<dbReference type="InterPro" id="IPR050438">
    <property type="entry name" value="LMW_PTPase"/>
</dbReference>
<organism evidence="9 10">
    <name type="scientific">Candidula unifasciata</name>
    <dbReference type="NCBI Taxonomy" id="100452"/>
    <lineage>
        <taxon>Eukaryota</taxon>
        <taxon>Metazoa</taxon>
        <taxon>Spiralia</taxon>
        <taxon>Lophotrochozoa</taxon>
        <taxon>Mollusca</taxon>
        <taxon>Gastropoda</taxon>
        <taxon>Heterobranchia</taxon>
        <taxon>Euthyneura</taxon>
        <taxon>Panpulmonata</taxon>
        <taxon>Eupulmonata</taxon>
        <taxon>Stylommatophora</taxon>
        <taxon>Helicina</taxon>
        <taxon>Helicoidea</taxon>
        <taxon>Geomitridae</taxon>
        <taxon>Candidula</taxon>
    </lineage>
</organism>
<dbReference type="PRINTS" id="PR00720">
    <property type="entry name" value="MAMMALPTPASE"/>
</dbReference>
<evidence type="ECO:0000256" key="5">
    <source>
        <dbReference type="ARBA" id="ARBA00022912"/>
    </source>
</evidence>
<protein>
    <recommendedName>
        <fullName evidence="7">Low molecular weight phosphotyrosine protein phosphatase</fullName>
        <shortName evidence="7">LMW-PTP</shortName>
        <shortName evidence="7">LMW-PTPase</shortName>
        <ecNumber evidence="7">3.1.3.2</ecNumber>
        <ecNumber evidence="7">3.1.3.48</ecNumber>
    </recommendedName>
    <alternativeName>
        <fullName evidence="7">Low molecular weight cytosolic acid phosphatase</fullName>
    </alternativeName>
</protein>
<evidence type="ECO:0000313" key="9">
    <source>
        <dbReference type="EMBL" id="CAG5121410.1"/>
    </source>
</evidence>
<evidence type="ECO:0000256" key="6">
    <source>
        <dbReference type="PIRSR" id="PIRSR617867-1"/>
    </source>
</evidence>
<evidence type="ECO:0000256" key="4">
    <source>
        <dbReference type="ARBA" id="ARBA00022801"/>
    </source>
</evidence>
<accession>A0A8S3Z1C0</accession>
<dbReference type="PANTHER" id="PTHR11717:SF7">
    <property type="entry name" value="LOW MOLECULAR WEIGHT PHOSPHOTYROSINE PROTEIN PHOSPHATASE"/>
    <property type="match status" value="1"/>
</dbReference>
<dbReference type="EC" id="3.1.3.48" evidence="7"/>
<name>A0A8S3Z1C0_9EUPU</name>
<dbReference type="Proteomes" id="UP000678393">
    <property type="component" value="Unassembled WGS sequence"/>
</dbReference>
<evidence type="ECO:0000256" key="7">
    <source>
        <dbReference type="RuleBase" id="RU368115"/>
    </source>
</evidence>
<dbReference type="GO" id="GO:0003993">
    <property type="term" value="F:acid phosphatase activity"/>
    <property type="evidence" value="ECO:0007669"/>
    <property type="project" value="UniProtKB-UniRule"/>
</dbReference>
<proteinExistence type="inferred from homology"/>
<keyword evidence="5 7" id="KW-0904">Protein phosphatase</keyword>
<keyword evidence="4 7" id="KW-0378">Hydrolase</keyword>
<dbReference type="InterPro" id="IPR036196">
    <property type="entry name" value="Ptyr_pPase_sf"/>
</dbReference>
<dbReference type="AlphaFoldDB" id="A0A8S3Z1C0"/>
<feature type="active site" description="Proton donor" evidence="6">
    <location>
        <position position="125"/>
    </location>
</feature>
<sequence length="160" mass="18269">MAKSVLFVCFGNICRSTMAEALFKDYLSRQGEADQWNVDSAGHGKWHLGEQPEPRTLQVLEEHGIKGYTHTARLVTPEDFNKYDYILGMDDYNLRNLNAMKPEGSKCQIQALGSFDPLGEKTIQDPYFAESIQDYEDVFEQCQRCCKGFLEQVKQPESSN</sequence>
<dbReference type="InterPro" id="IPR023485">
    <property type="entry name" value="Ptyr_pPase"/>
</dbReference>
<dbReference type="PANTHER" id="PTHR11717">
    <property type="entry name" value="LOW MOLECULAR WEIGHT PROTEIN TYROSINE PHOSPHATASE"/>
    <property type="match status" value="1"/>
</dbReference>
<dbReference type="FunFam" id="3.40.50.2300:FF:000105">
    <property type="entry name" value="Low molecular weight phosphotyrosine protein"/>
    <property type="match status" value="1"/>
</dbReference>
<evidence type="ECO:0000256" key="3">
    <source>
        <dbReference type="ARBA" id="ARBA00022490"/>
    </source>
</evidence>
<feature type="active site" evidence="6">
    <location>
        <position position="15"/>
    </location>
</feature>
<feature type="domain" description="Phosphotyrosine protein phosphatase I" evidence="8">
    <location>
        <begin position="3"/>
        <end position="152"/>
    </location>
</feature>
<keyword evidence="3 7" id="KW-0963">Cytoplasm</keyword>
<dbReference type="EMBL" id="CAJHNH020001082">
    <property type="protein sequence ID" value="CAG5121410.1"/>
    <property type="molecule type" value="Genomic_DNA"/>
</dbReference>
<dbReference type="SUPFAM" id="SSF52788">
    <property type="entry name" value="Phosphotyrosine protein phosphatases I"/>
    <property type="match status" value="1"/>
</dbReference>
<dbReference type="InterPro" id="IPR002115">
    <property type="entry name" value="Tyr_Pase_low_mol_wt_mml"/>
</dbReference>
<dbReference type="GO" id="GO:0005737">
    <property type="term" value="C:cytoplasm"/>
    <property type="evidence" value="ECO:0007669"/>
    <property type="project" value="UniProtKB-SubCell"/>
</dbReference>
<evidence type="ECO:0000256" key="2">
    <source>
        <dbReference type="ARBA" id="ARBA00011063"/>
    </source>
</evidence>
<comment type="caution">
    <text evidence="9">The sequence shown here is derived from an EMBL/GenBank/DDBJ whole genome shotgun (WGS) entry which is preliminary data.</text>
</comment>
<keyword evidence="10" id="KW-1185">Reference proteome</keyword>
<dbReference type="EC" id="3.1.3.2" evidence="7"/>
<dbReference type="GO" id="GO:0004726">
    <property type="term" value="F:non-membrane spanning protein tyrosine phosphatase activity"/>
    <property type="evidence" value="ECO:0007669"/>
    <property type="project" value="InterPro"/>
</dbReference>